<evidence type="ECO:0000313" key="11">
    <source>
        <dbReference type="Proteomes" id="UP000776629"/>
    </source>
</evidence>
<dbReference type="GO" id="GO:0004527">
    <property type="term" value="F:exonuclease activity"/>
    <property type="evidence" value="ECO:0007669"/>
    <property type="project" value="UniProtKB-KW"/>
</dbReference>
<feature type="domain" description="DDH" evidence="6">
    <location>
        <begin position="84"/>
        <end position="226"/>
    </location>
</feature>
<dbReference type="Pfam" id="PF10141">
    <property type="entry name" value="ssDNA-exonuc_C"/>
    <property type="match status" value="1"/>
</dbReference>
<feature type="domain" description="RecJ OB" evidence="9">
    <location>
        <begin position="457"/>
        <end position="560"/>
    </location>
</feature>
<evidence type="ECO:0000256" key="1">
    <source>
        <dbReference type="ARBA" id="ARBA00005915"/>
    </source>
</evidence>
<evidence type="ECO:0000313" key="10">
    <source>
        <dbReference type="EMBL" id="MBM6753389.1"/>
    </source>
</evidence>
<dbReference type="Pfam" id="PF02272">
    <property type="entry name" value="DHHA1"/>
    <property type="match status" value="1"/>
</dbReference>
<gene>
    <name evidence="10" type="primary">recJ</name>
    <name evidence="10" type="ORF">H5993_01225</name>
</gene>
<name>A0ABS2ELN6_9LACO</name>
<feature type="domain" description="DHHA1" evidence="7">
    <location>
        <begin position="349"/>
        <end position="436"/>
    </location>
</feature>
<protein>
    <recommendedName>
        <fullName evidence="2">Single-stranded-DNA-specific exonuclease RecJ</fullName>
    </recommendedName>
</protein>
<sequence>MLRANYEWQQLANDQEKLVSQIADQCDLPPLLANLLVHRGCESIADAQGFLKPQIQSILPPDQLHDMDKAVDRIVTAIENNELITVYGDYDADGITSTALMFETLETIGANVNYYVPNRFKDGYGPNQAAYQRLIEAGTQLILTVDNGVSGKEAIDFANDQGVDVVITDHHSLPAELPVAKAIVHPKYPGDEYQGGDLSGVGVAFKLAWALLEEFPTELLDLVAIGEIADVVSVAGENRALITMGIHQLRQGVRVGLHELISLTNADEAHLTEEDIGFQIAPRLNALGRLEDANQGVELLTTLDEDQGRQLAKAVDDCNQERQKLVQTVTEAAMVEAKKPENVDRPVLLIVGHDWHQGILGIVASHILQTTGKPTIVASVNQGETVAKASGRSRDGFDLFAALDQHRDLMTAFGGHPLACGLSFEVDQADTLRSVLVRATDQQKFDGQKKPSLTIAGQLEQKELTLEFYRQLQRLGPFGPGNELPTFLLKTAKISDLQTMGQKQQHLKFTVTGAQGKVAVLAFNNAGLLSSLQGSTPDLAVQVGVNRWRGQTKLQLMLHDLKITGPAIEDARVTRLIAPMFKQKAVYVTFNQQLRDNLTGNVAGQVVSGRTAQTMDLTDQKVVIVDCPPDLPTLVKILKNCQRVARIHLMFFSRTPLHQRGMPGRQQFVALYQTIRQQKINLNRMGQQLANYLQVDNEQLIFMIHVFLELRFVTIKDGVLAPVKEITRADLKQTMSYRQRMAQLTVEQTLLRSTSDQLVAWVKQNLNSH</sequence>
<evidence type="ECO:0000256" key="2">
    <source>
        <dbReference type="ARBA" id="ARBA00019841"/>
    </source>
</evidence>
<evidence type="ECO:0000256" key="3">
    <source>
        <dbReference type="ARBA" id="ARBA00022722"/>
    </source>
</evidence>
<evidence type="ECO:0000259" key="7">
    <source>
        <dbReference type="Pfam" id="PF02272"/>
    </source>
</evidence>
<dbReference type="InterPro" id="IPR004610">
    <property type="entry name" value="RecJ"/>
</dbReference>
<accession>A0ABS2ELN6</accession>
<keyword evidence="4" id="KW-0378">Hydrolase</keyword>
<dbReference type="InterPro" id="IPR001667">
    <property type="entry name" value="DDH_dom"/>
</dbReference>
<dbReference type="Gene3D" id="3.90.1640.30">
    <property type="match status" value="1"/>
</dbReference>
<keyword evidence="5 10" id="KW-0269">Exonuclease</keyword>
<reference evidence="10 11" key="1">
    <citation type="journal article" date="2021" name="Sci. Rep.">
        <title>The distribution of antibiotic resistance genes in chicken gut microbiota commensals.</title>
        <authorList>
            <person name="Juricova H."/>
            <person name="Matiasovicova J."/>
            <person name="Kubasova T."/>
            <person name="Cejkova D."/>
            <person name="Rychlik I."/>
        </authorList>
    </citation>
    <scope>NUCLEOTIDE SEQUENCE [LARGE SCALE GENOMIC DNA]</scope>
    <source>
        <strain evidence="10 11">An810</strain>
    </source>
</reference>
<feature type="domain" description="Single-stranded-DNA-specific exonuclease RecJ C-terminal" evidence="8">
    <location>
        <begin position="570"/>
        <end position="762"/>
    </location>
</feature>
<keyword evidence="11" id="KW-1185">Reference proteome</keyword>
<keyword evidence="3" id="KW-0540">Nuclease</keyword>
<evidence type="ECO:0000259" key="9">
    <source>
        <dbReference type="Pfam" id="PF17768"/>
    </source>
</evidence>
<dbReference type="EMBL" id="JACJJQ010000003">
    <property type="protein sequence ID" value="MBM6753389.1"/>
    <property type="molecule type" value="Genomic_DNA"/>
</dbReference>
<dbReference type="InterPro" id="IPR003156">
    <property type="entry name" value="DHHA1_dom"/>
</dbReference>
<comment type="similarity">
    <text evidence="1">Belongs to the RecJ family.</text>
</comment>
<organism evidence="10 11">
    <name type="scientific">Limosilactobacillus alvi</name>
    <dbReference type="NCBI Taxonomy" id="990412"/>
    <lineage>
        <taxon>Bacteria</taxon>
        <taxon>Bacillati</taxon>
        <taxon>Bacillota</taxon>
        <taxon>Bacilli</taxon>
        <taxon>Lactobacillales</taxon>
        <taxon>Lactobacillaceae</taxon>
        <taxon>Limosilactobacillus</taxon>
    </lineage>
</organism>
<dbReference type="InterPro" id="IPR038763">
    <property type="entry name" value="DHH_sf"/>
</dbReference>
<dbReference type="InterPro" id="IPR018779">
    <property type="entry name" value="RecJ_C"/>
</dbReference>
<comment type="caution">
    <text evidence="10">The sequence shown here is derived from an EMBL/GenBank/DDBJ whole genome shotgun (WGS) entry which is preliminary data.</text>
</comment>
<dbReference type="Pfam" id="PF01368">
    <property type="entry name" value="DHH"/>
    <property type="match status" value="1"/>
</dbReference>
<dbReference type="PANTHER" id="PTHR30255:SF2">
    <property type="entry name" value="SINGLE-STRANDED-DNA-SPECIFIC EXONUCLEASE RECJ"/>
    <property type="match status" value="1"/>
</dbReference>
<proteinExistence type="inferred from homology"/>
<evidence type="ECO:0000256" key="5">
    <source>
        <dbReference type="ARBA" id="ARBA00022839"/>
    </source>
</evidence>
<dbReference type="InterPro" id="IPR051673">
    <property type="entry name" value="SSDNA_exonuclease_RecJ"/>
</dbReference>
<evidence type="ECO:0000256" key="4">
    <source>
        <dbReference type="ARBA" id="ARBA00022801"/>
    </source>
</evidence>
<dbReference type="SUPFAM" id="SSF64182">
    <property type="entry name" value="DHH phosphoesterases"/>
    <property type="match status" value="1"/>
</dbReference>
<dbReference type="InterPro" id="IPR041122">
    <property type="entry name" value="RecJ_OB"/>
</dbReference>
<evidence type="ECO:0000259" key="6">
    <source>
        <dbReference type="Pfam" id="PF01368"/>
    </source>
</evidence>
<evidence type="ECO:0000259" key="8">
    <source>
        <dbReference type="Pfam" id="PF10141"/>
    </source>
</evidence>
<dbReference type="NCBIfam" id="TIGR00644">
    <property type="entry name" value="recJ"/>
    <property type="match status" value="1"/>
</dbReference>
<dbReference type="Proteomes" id="UP000776629">
    <property type="component" value="Unassembled WGS sequence"/>
</dbReference>
<dbReference type="PANTHER" id="PTHR30255">
    <property type="entry name" value="SINGLE-STRANDED-DNA-SPECIFIC EXONUCLEASE RECJ"/>
    <property type="match status" value="1"/>
</dbReference>
<dbReference type="Pfam" id="PF17768">
    <property type="entry name" value="RecJ_OB"/>
    <property type="match status" value="1"/>
</dbReference>
<dbReference type="Gene3D" id="2.40.50.460">
    <property type="match status" value="1"/>
</dbReference>